<reference evidence="3" key="2">
    <citation type="submission" date="2021-08" db="EMBL/GenBank/DDBJ databases">
        <authorList>
            <person name="Gostincar C."/>
            <person name="Sun X."/>
            <person name="Song Z."/>
            <person name="Gunde-Cimerman N."/>
        </authorList>
    </citation>
    <scope>NUCLEOTIDE SEQUENCE</scope>
    <source>
        <strain evidence="3">EXF-9911</strain>
    </source>
</reference>
<evidence type="ECO:0000256" key="1">
    <source>
        <dbReference type="SAM" id="MobiDB-lite"/>
    </source>
</evidence>
<evidence type="ECO:0000259" key="2">
    <source>
        <dbReference type="Pfam" id="PF20516"/>
    </source>
</evidence>
<sequence>MSINRLHAARAEAKARNRRLRCRTGATAGARAGTGTKTISTPALEKASCDTDYHDRPQPRRKKEQQPLATPIALCQPAHAAAETTLDPIEPVTITVAKSRTHIYPGHGDRISTCATRFGISIRLVTGQPPPVVDCLVDALVHDSGCAIPASIRSLLKIHYPRVARQTPDSAFTTDTQLYNWCDGTEAVWARVQDIERRANKCFRKHMDEHAWCDVAQLVLQLALDVAGGPDPDFVLEINNVQSQAVDVAFLPQIRKHDGGGLRHVNRRTDFAIAVDIERSSHVHADPEQLFLSPMTDAYTATLPLMCGLEVKRLDGSEEEAQLQLMVWQAAMLAHLDYLRKTGGSPNLPLPPVVAWTVTNHSWKLYVAWKEPGGAVHVMRPFAQSTAASSAGTENAVSIFILLKLWTTLISWFKTDYYPAYQVLLRQARQA</sequence>
<gene>
    <name evidence="3" type="ORF">KCU76_g606</name>
</gene>
<dbReference type="EMBL" id="JAHFXF010000012">
    <property type="protein sequence ID" value="KAG9700647.1"/>
    <property type="molecule type" value="Genomic_DNA"/>
</dbReference>
<feature type="region of interest" description="Disordered" evidence="1">
    <location>
        <begin position="1"/>
        <end position="68"/>
    </location>
</feature>
<organism evidence="3 4">
    <name type="scientific">Aureobasidium melanogenum</name>
    <name type="common">Aureobasidium pullulans var. melanogenum</name>
    <dbReference type="NCBI Taxonomy" id="46634"/>
    <lineage>
        <taxon>Eukaryota</taxon>
        <taxon>Fungi</taxon>
        <taxon>Dikarya</taxon>
        <taxon>Ascomycota</taxon>
        <taxon>Pezizomycotina</taxon>
        <taxon>Dothideomycetes</taxon>
        <taxon>Dothideomycetidae</taxon>
        <taxon>Dothideales</taxon>
        <taxon>Saccotheciaceae</taxon>
        <taxon>Aureobasidium</taxon>
    </lineage>
</organism>
<feature type="compositionally biased region" description="Low complexity" evidence="1">
    <location>
        <begin position="23"/>
        <end position="36"/>
    </location>
</feature>
<feature type="non-terminal residue" evidence="3">
    <location>
        <position position="1"/>
    </location>
</feature>
<evidence type="ECO:0000313" key="3">
    <source>
        <dbReference type="EMBL" id="KAG9700647.1"/>
    </source>
</evidence>
<protein>
    <recommendedName>
        <fullName evidence="2">PD-(D/E)XK nuclease-like domain-containing protein</fullName>
    </recommendedName>
</protein>
<dbReference type="Pfam" id="PF20516">
    <property type="entry name" value="PDDEXK_12"/>
    <property type="match status" value="1"/>
</dbReference>
<feature type="compositionally biased region" description="Basic and acidic residues" evidence="1">
    <location>
        <begin position="47"/>
        <end position="58"/>
    </location>
</feature>
<proteinExistence type="predicted"/>
<dbReference type="AlphaFoldDB" id="A0A9P8EXS9"/>
<comment type="caution">
    <text evidence="3">The sequence shown here is derived from an EMBL/GenBank/DDBJ whole genome shotgun (WGS) entry which is preliminary data.</text>
</comment>
<reference evidence="3" key="1">
    <citation type="journal article" date="2021" name="J Fungi (Basel)">
        <title>Virulence traits and population genomics of the black yeast Aureobasidium melanogenum.</title>
        <authorList>
            <person name="Cernosa A."/>
            <person name="Sun X."/>
            <person name="Gostincar C."/>
            <person name="Fang C."/>
            <person name="Gunde-Cimerman N."/>
            <person name="Song Z."/>
        </authorList>
    </citation>
    <scope>NUCLEOTIDE SEQUENCE</scope>
    <source>
        <strain evidence="3">EXF-9911</strain>
    </source>
</reference>
<dbReference type="Proteomes" id="UP000779574">
    <property type="component" value="Unassembled WGS sequence"/>
</dbReference>
<dbReference type="InterPro" id="IPR046797">
    <property type="entry name" value="PDDEXK_12"/>
</dbReference>
<accession>A0A9P8EXS9</accession>
<evidence type="ECO:0000313" key="4">
    <source>
        <dbReference type="Proteomes" id="UP000779574"/>
    </source>
</evidence>
<name>A0A9P8EXS9_AURME</name>
<feature type="domain" description="PD-(D/E)XK nuclease-like" evidence="2">
    <location>
        <begin position="168"/>
        <end position="417"/>
    </location>
</feature>